<name>A0A0E9WS17_ANGAN</name>
<organism evidence="1">
    <name type="scientific">Anguilla anguilla</name>
    <name type="common">European freshwater eel</name>
    <name type="synonym">Muraena anguilla</name>
    <dbReference type="NCBI Taxonomy" id="7936"/>
    <lineage>
        <taxon>Eukaryota</taxon>
        <taxon>Metazoa</taxon>
        <taxon>Chordata</taxon>
        <taxon>Craniata</taxon>
        <taxon>Vertebrata</taxon>
        <taxon>Euteleostomi</taxon>
        <taxon>Actinopterygii</taxon>
        <taxon>Neopterygii</taxon>
        <taxon>Teleostei</taxon>
        <taxon>Anguilliformes</taxon>
        <taxon>Anguillidae</taxon>
        <taxon>Anguilla</taxon>
    </lineage>
</organism>
<sequence length="55" mass="6267">MKNWPRESYYLRILSPAPYGTHCVCDGPSATKVTLFNIHSYLSEEDPTLVCVIYS</sequence>
<reference evidence="1" key="2">
    <citation type="journal article" date="2015" name="Fish Shellfish Immunol.">
        <title>Early steps in the European eel (Anguilla anguilla)-Vibrio vulnificus interaction in the gills: Role of the RtxA13 toxin.</title>
        <authorList>
            <person name="Callol A."/>
            <person name="Pajuelo D."/>
            <person name="Ebbesson L."/>
            <person name="Teles M."/>
            <person name="MacKenzie S."/>
            <person name="Amaro C."/>
        </authorList>
    </citation>
    <scope>NUCLEOTIDE SEQUENCE</scope>
</reference>
<proteinExistence type="predicted"/>
<reference evidence="1" key="1">
    <citation type="submission" date="2014-11" db="EMBL/GenBank/DDBJ databases">
        <authorList>
            <person name="Amaro Gonzalez C."/>
        </authorList>
    </citation>
    <scope>NUCLEOTIDE SEQUENCE</scope>
</reference>
<protein>
    <submittedName>
        <fullName evidence="1">Uncharacterized protein</fullName>
    </submittedName>
</protein>
<dbReference type="EMBL" id="GBXM01015496">
    <property type="protein sequence ID" value="JAH93081.1"/>
    <property type="molecule type" value="Transcribed_RNA"/>
</dbReference>
<dbReference type="AlphaFoldDB" id="A0A0E9WS17"/>
<evidence type="ECO:0000313" key="1">
    <source>
        <dbReference type="EMBL" id="JAH93081.1"/>
    </source>
</evidence>
<accession>A0A0E9WS17</accession>